<name>A0AAE7Z7A9_HAEPA</name>
<gene>
    <name evidence="1" type="ORF">DPV95_04010</name>
</gene>
<dbReference type="Pfam" id="PF10122">
    <property type="entry name" value="Zn_ribbon_Com"/>
    <property type="match status" value="1"/>
</dbReference>
<protein>
    <submittedName>
        <fullName evidence="1">Com family DNA-binding transcriptional regulator</fullName>
    </submittedName>
</protein>
<comment type="caution">
    <text evidence="1">The sequence shown here is derived from an EMBL/GenBank/DDBJ whole genome shotgun (WGS) entry which is preliminary data.</text>
</comment>
<dbReference type="AlphaFoldDB" id="A0AAE7Z7A9"/>
<dbReference type="RefSeq" id="WP_081281225.1">
    <property type="nucleotide sequence ID" value="NZ_MAQD01000005.1"/>
</dbReference>
<accession>A0AAE7Z7A9</accession>
<dbReference type="EMBL" id="QEPT01000002">
    <property type="protein sequence ID" value="RDE84897.1"/>
    <property type="molecule type" value="Genomic_DNA"/>
</dbReference>
<organism evidence="1 2">
    <name type="scientific">Haemophilus parainfluenzae</name>
    <dbReference type="NCBI Taxonomy" id="729"/>
    <lineage>
        <taxon>Bacteria</taxon>
        <taxon>Pseudomonadati</taxon>
        <taxon>Pseudomonadota</taxon>
        <taxon>Gammaproteobacteria</taxon>
        <taxon>Pasteurellales</taxon>
        <taxon>Pasteurellaceae</taxon>
        <taxon>Haemophilus</taxon>
    </lineage>
</organism>
<dbReference type="InterPro" id="IPR019294">
    <property type="entry name" value="Translation_reg_Com"/>
</dbReference>
<evidence type="ECO:0000313" key="2">
    <source>
        <dbReference type="Proteomes" id="UP000253823"/>
    </source>
</evidence>
<proteinExistence type="predicted"/>
<keyword evidence="1" id="KW-0238">DNA-binding</keyword>
<reference evidence="1 2" key="1">
    <citation type="submission" date="2018-05" db="EMBL/GenBank/DDBJ databases">
        <title>Draft Genome Sequences for a Diverse set of 7 Haemophilus Species.</title>
        <authorList>
            <person name="Nichols M."/>
            <person name="Topaz N."/>
            <person name="Wang X."/>
            <person name="Wang X."/>
            <person name="Boxrud D."/>
        </authorList>
    </citation>
    <scope>NUCLEOTIDE SEQUENCE [LARGE SCALE GENOMIC DNA]</scope>
    <source>
        <strain evidence="1 2">C2006002596</strain>
    </source>
</reference>
<sequence>MQNLKEIRCQCCNKLLAKVGTVKHLEIKCSRCKTINHIN</sequence>
<evidence type="ECO:0000313" key="1">
    <source>
        <dbReference type="EMBL" id="RDE84897.1"/>
    </source>
</evidence>
<dbReference type="Proteomes" id="UP000253823">
    <property type="component" value="Unassembled WGS sequence"/>
</dbReference>
<dbReference type="NCBIfam" id="TIGR01053">
    <property type="entry name" value="LSD1"/>
    <property type="match status" value="1"/>
</dbReference>
<dbReference type="GO" id="GO:0003677">
    <property type="term" value="F:DNA binding"/>
    <property type="evidence" value="ECO:0007669"/>
    <property type="project" value="UniProtKB-KW"/>
</dbReference>